<keyword evidence="2" id="KW-1185">Reference proteome</keyword>
<dbReference type="OrthoDB" id="5443147at2"/>
<dbReference type="EMBL" id="FMUX01000001">
    <property type="protein sequence ID" value="SCX79570.1"/>
    <property type="molecule type" value="Genomic_DNA"/>
</dbReference>
<dbReference type="STRING" id="419481.SAMN05216233_101345"/>
<reference evidence="1 2" key="1">
    <citation type="submission" date="2016-10" db="EMBL/GenBank/DDBJ databases">
        <authorList>
            <person name="de Groot N.N."/>
        </authorList>
    </citation>
    <scope>NUCLEOTIDE SEQUENCE [LARGE SCALE GENOMIC DNA]</scope>
    <source>
        <strain evidence="1 2">AA1</strain>
    </source>
</reference>
<dbReference type="Proteomes" id="UP000198870">
    <property type="component" value="Unassembled WGS sequence"/>
</dbReference>
<keyword evidence="1" id="KW-0418">Kinase</keyword>
<dbReference type="InterPro" id="IPR027597">
    <property type="entry name" value="HprK-rel_B"/>
</dbReference>
<name>A0A1G5AP37_9BACT</name>
<dbReference type="GO" id="GO:0016301">
    <property type="term" value="F:kinase activity"/>
    <property type="evidence" value="ECO:0007669"/>
    <property type="project" value="UniProtKB-KW"/>
</dbReference>
<keyword evidence="1" id="KW-0808">Transferase</keyword>
<accession>A0A1G5AP37</accession>
<dbReference type="InterPro" id="IPR027417">
    <property type="entry name" value="P-loop_NTPase"/>
</dbReference>
<gene>
    <name evidence="1" type="ORF">SAMN05216233_101345</name>
</gene>
<sequence>MNLDGASCGELIASVRGRLPAEHGLTLGFGDCLVEVSCSTHALAVVLADYFQEFLCPPRAPDIFISLHESAILHPPHPFVFKQPEPGKTGIKEAWVDFPDGRMVRKERTGMLFLFGGEEHLAVGPCLANTNQVVNFINNRFIAWKLLKGSLLGHAAGVVLNNRGLALAGISGAGKSTLALHLMGRGACFVSNDRLMVEKKGTGLVMCGVGKQPRINPGTALTVPGLSGVIEDRDKARYASLSRDTLWALEEKHDAPIHRYYGSGRFVLEAPLTGLVILNWKPTGAPTTFRAMGANRSALLASAFVKRPGLFFKPPLKRGFKAPDISTYAALLSSVEMFELSGGTDFAEGARACLGILSPGVGGAP</sequence>
<proteinExistence type="predicted"/>
<dbReference type="Gene3D" id="3.40.50.300">
    <property type="entry name" value="P-loop containing nucleotide triphosphate hydrolases"/>
    <property type="match status" value="1"/>
</dbReference>
<evidence type="ECO:0000313" key="1">
    <source>
        <dbReference type="EMBL" id="SCX79570.1"/>
    </source>
</evidence>
<organism evidence="1 2">
    <name type="scientific">Desulfoluna spongiiphila</name>
    <dbReference type="NCBI Taxonomy" id="419481"/>
    <lineage>
        <taxon>Bacteria</taxon>
        <taxon>Pseudomonadati</taxon>
        <taxon>Thermodesulfobacteriota</taxon>
        <taxon>Desulfobacteria</taxon>
        <taxon>Desulfobacterales</taxon>
        <taxon>Desulfolunaceae</taxon>
        <taxon>Desulfoluna</taxon>
    </lineage>
</organism>
<evidence type="ECO:0000313" key="2">
    <source>
        <dbReference type="Proteomes" id="UP000198870"/>
    </source>
</evidence>
<dbReference type="NCBIfam" id="TIGR04355">
    <property type="entry name" value="HprK_rel_B"/>
    <property type="match status" value="1"/>
</dbReference>
<protein>
    <submittedName>
        <fullName evidence="1">HprK-related kinase B</fullName>
    </submittedName>
</protein>
<dbReference type="SUPFAM" id="SSF53795">
    <property type="entry name" value="PEP carboxykinase-like"/>
    <property type="match status" value="1"/>
</dbReference>
<dbReference type="RefSeq" id="WP_092207637.1">
    <property type="nucleotide sequence ID" value="NZ_FMUX01000001.1"/>
</dbReference>
<dbReference type="AlphaFoldDB" id="A0A1G5AP37"/>